<dbReference type="RefSeq" id="WP_188648804.1">
    <property type="nucleotide sequence ID" value="NZ_BMHQ01000013.1"/>
</dbReference>
<protein>
    <submittedName>
        <fullName evidence="9">Iron ABC transporter permease</fullName>
    </submittedName>
</protein>
<keyword evidence="10" id="KW-1185">Reference proteome</keyword>
<evidence type="ECO:0000313" key="9">
    <source>
        <dbReference type="EMBL" id="GGE26616.1"/>
    </source>
</evidence>
<dbReference type="GO" id="GO:0033214">
    <property type="term" value="P:siderophore-iron import into cell"/>
    <property type="evidence" value="ECO:0007669"/>
    <property type="project" value="TreeGrafter"/>
</dbReference>
<evidence type="ECO:0000256" key="4">
    <source>
        <dbReference type="ARBA" id="ARBA00022475"/>
    </source>
</evidence>
<keyword evidence="6 8" id="KW-1133">Transmembrane helix</keyword>
<dbReference type="CDD" id="cd06550">
    <property type="entry name" value="TM_ABC_iron-siderophores_like"/>
    <property type="match status" value="1"/>
</dbReference>
<comment type="caution">
    <text evidence="9">The sequence shown here is derived from an EMBL/GenBank/DDBJ whole genome shotgun (WGS) entry which is preliminary data.</text>
</comment>
<dbReference type="AlphaFoldDB" id="A0A8J2VJY2"/>
<feature type="transmembrane region" description="Helical" evidence="8">
    <location>
        <begin position="106"/>
        <end position="124"/>
    </location>
</feature>
<comment type="similarity">
    <text evidence="2">Belongs to the binding-protein-dependent transport system permease family. FecCD subfamily.</text>
</comment>
<dbReference type="GO" id="GO:0022857">
    <property type="term" value="F:transmembrane transporter activity"/>
    <property type="evidence" value="ECO:0007669"/>
    <property type="project" value="InterPro"/>
</dbReference>
<evidence type="ECO:0000256" key="6">
    <source>
        <dbReference type="ARBA" id="ARBA00022989"/>
    </source>
</evidence>
<gene>
    <name evidence="9" type="primary">fecD</name>
    <name evidence="9" type="ORF">GCM10011571_31030</name>
</gene>
<feature type="transmembrane region" description="Helical" evidence="8">
    <location>
        <begin position="163"/>
        <end position="186"/>
    </location>
</feature>
<feature type="transmembrane region" description="Helical" evidence="8">
    <location>
        <begin position="76"/>
        <end position="94"/>
    </location>
</feature>
<keyword evidence="5 8" id="KW-0812">Transmembrane</keyword>
<accession>A0A8J2VJY2</accession>
<feature type="transmembrane region" description="Helical" evidence="8">
    <location>
        <begin position="206"/>
        <end position="225"/>
    </location>
</feature>
<dbReference type="GO" id="GO:0005886">
    <property type="term" value="C:plasma membrane"/>
    <property type="evidence" value="ECO:0007669"/>
    <property type="project" value="UniProtKB-SubCell"/>
</dbReference>
<name>A0A8J2VJY2_9BACL</name>
<reference evidence="9" key="2">
    <citation type="submission" date="2020-09" db="EMBL/GenBank/DDBJ databases">
        <authorList>
            <person name="Sun Q."/>
            <person name="Zhou Y."/>
        </authorList>
    </citation>
    <scope>NUCLEOTIDE SEQUENCE</scope>
    <source>
        <strain evidence="9">CGMCC 1.15179</strain>
    </source>
</reference>
<reference evidence="9" key="1">
    <citation type="journal article" date="2014" name="Int. J. Syst. Evol. Microbiol.">
        <title>Complete genome sequence of Corynebacterium casei LMG S-19264T (=DSM 44701T), isolated from a smear-ripened cheese.</title>
        <authorList>
            <consortium name="US DOE Joint Genome Institute (JGI-PGF)"/>
            <person name="Walter F."/>
            <person name="Albersmeier A."/>
            <person name="Kalinowski J."/>
            <person name="Ruckert C."/>
        </authorList>
    </citation>
    <scope>NUCLEOTIDE SEQUENCE</scope>
    <source>
        <strain evidence="9">CGMCC 1.15179</strain>
    </source>
</reference>
<evidence type="ECO:0000256" key="8">
    <source>
        <dbReference type="SAM" id="Phobius"/>
    </source>
</evidence>
<feature type="transmembrane region" description="Helical" evidence="8">
    <location>
        <begin position="21"/>
        <end position="41"/>
    </location>
</feature>
<dbReference type="FunFam" id="1.10.3470.10:FF:000001">
    <property type="entry name" value="Vitamin B12 ABC transporter permease BtuC"/>
    <property type="match status" value="1"/>
</dbReference>
<dbReference type="Proteomes" id="UP000625210">
    <property type="component" value="Unassembled WGS sequence"/>
</dbReference>
<evidence type="ECO:0000313" key="10">
    <source>
        <dbReference type="Proteomes" id="UP000625210"/>
    </source>
</evidence>
<evidence type="ECO:0000256" key="2">
    <source>
        <dbReference type="ARBA" id="ARBA00007935"/>
    </source>
</evidence>
<comment type="subcellular location">
    <subcellularLocation>
        <location evidence="1">Cell membrane</location>
        <topology evidence="1">Multi-pass membrane protein</topology>
    </subcellularLocation>
</comment>
<organism evidence="9 10">
    <name type="scientific">Marinithermofilum abyssi</name>
    <dbReference type="NCBI Taxonomy" id="1571185"/>
    <lineage>
        <taxon>Bacteria</taxon>
        <taxon>Bacillati</taxon>
        <taxon>Bacillota</taxon>
        <taxon>Bacilli</taxon>
        <taxon>Bacillales</taxon>
        <taxon>Thermoactinomycetaceae</taxon>
        <taxon>Marinithermofilum</taxon>
    </lineage>
</organism>
<dbReference type="Gene3D" id="1.10.3470.10">
    <property type="entry name" value="ABC transporter involved in vitamin B12 uptake, BtuC"/>
    <property type="match status" value="1"/>
</dbReference>
<feature type="transmembrane region" description="Helical" evidence="8">
    <location>
        <begin position="250"/>
        <end position="272"/>
    </location>
</feature>
<feature type="transmembrane region" description="Helical" evidence="8">
    <location>
        <begin position="318"/>
        <end position="339"/>
    </location>
</feature>
<evidence type="ECO:0000256" key="3">
    <source>
        <dbReference type="ARBA" id="ARBA00022448"/>
    </source>
</evidence>
<evidence type="ECO:0000256" key="1">
    <source>
        <dbReference type="ARBA" id="ARBA00004651"/>
    </source>
</evidence>
<evidence type="ECO:0000256" key="7">
    <source>
        <dbReference type="ARBA" id="ARBA00023136"/>
    </source>
</evidence>
<dbReference type="EMBL" id="BMHQ01000013">
    <property type="protein sequence ID" value="GGE26616.1"/>
    <property type="molecule type" value="Genomic_DNA"/>
</dbReference>
<dbReference type="PANTHER" id="PTHR30472:SF24">
    <property type="entry name" value="FERRIC ENTEROBACTIN TRANSPORT SYSTEM PERMEASE PROTEIN FEPG"/>
    <property type="match status" value="1"/>
</dbReference>
<dbReference type="PANTHER" id="PTHR30472">
    <property type="entry name" value="FERRIC ENTEROBACTIN TRANSPORT SYSTEM PERMEASE PROTEIN"/>
    <property type="match status" value="1"/>
</dbReference>
<sequence length="346" mass="35802">MKPVTIRSKKLPISLIIYAKTLTALLVLSALCLGVLVYSVGTGEVPIPAMDVIKVLLGQGDPGNELIIYSLRMPRVLTALMVGASMAVSGALLQGMLRNPLASPDIIGITGGASVAAVACISLFSQTGKAWLPVAAFGGAVCTAFLVYVLAWKRGVSPLRLVLIGMGLHAAANGLTTLLLILSPIYTASQAMVWLTGSVYNSSWTTVGTLTVWAGTLIPAAFLLARHLNAQQLGDELAVGIGSRVQLHRFLLILISVALASAAVAAAGPIGFVGLMAPHIARMWAGPSAGGWLPVSALTGSFLVLTADLIARTAFSPLDLPAGLFTAALGAPFLLFLLLRSGSHRH</sequence>
<feature type="transmembrane region" description="Helical" evidence="8">
    <location>
        <begin position="292"/>
        <end position="311"/>
    </location>
</feature>
<evidence type="ECO:0000256" key="5">
    <source>
        <dbReference type="ARBA" id="ARBA00022692"/>
    </source>
</evidence>
<dbReference type="SUPFAM" id="SSF81345">
    <property type="entry name" value="ABC transporter involved in vitamin B12 uptake, BtuC"/>
    <property type="match status" value="1"/>
</dbReference>
<proteinExistence type="inferred from homology"/>
<dbReference type="InterPro" id="IPR000522">
    <property type="entry name" value="ABC_transptr_permease_BtuC"/>
</dbReference>
<dbReference type="Pfam" id="PF01032">
    <property type="entry name" value="FecCD"/>
    <property type="match status" value="1"/>
</dbReference>
<dbReference type="InterPro" id="IPR037294">
    <property type="entry name" value="ABC_BtuC-like"/>
</dbReference>
<keyword evidence="4" id="KW-1003">Cell membrane</keyword>
<feature type="transmembrane region" description="Helical" evidence="8">
    <location>
        <begin position="130"/>
        <end position="151"/>
    </location>
</feature>
<keyword evidence="3" id="KW-0813">Transport</keyword>
<keyword evidence="7 8" id="KW-0472">Membrane</keyword>